<accession>A0A9Q0RG00</accession>
<dbReference type="PANTHER" id="PTHR22605">
    <property type="entry name" value="RZ-TYPE DOMAIN-CONTAINING PROTEIN"/>
    <property type="match status" value="1"/>
</dbReference>
<dbReference type="AlphaFoldDB" id="A0A9Q0RG00"/>
<protein>
    <submittedName>
        <fullName evidence="1">Uncharacterized protein</fullName>
    </submittedName>
</protein>
<dbReference type="PANTHER" id="PTHR22605:SF16">
    <property type="entry name" value="E3 UBIQUITIN-PROTEIN LIGASE RNF213"/>
    <property type="match status" value="1"/>
</dbReference>
<keyword evidence="2" id="KW-1185">Reference proteome</keyword>
<organism evidence="1 2">
    <name type="scientific">Anaeramoeba ignava</name>
    <name type="common">Anaerobic marine amoeba</name>
    <dbReference type="NCBI Taxonomy" id="1746090"/>
    <lineage>
        <taxon>Eukaryota</taxon>
        <taxon>Metamonada</taxon>
        <taxon>Anaeramoebidae</taxon>
        <taxon>Anaeramoeba</taxon>
    </lineage>
</organism>
<evidence type="ECO:0000313" key="2">
    <source>
        <dbReference type="Proteomes" id="UP001149090"/>
    </source>
</evidence>
<dbReference type="Proteomes" id="UP001149090">
    <property type="component" value="Unassembled WGS sequence"/>
</dbReference>
<dbReference type="GO" id="GO:0016887">
    <property type="term" value="F:ATP hydrolysis activity"/>
    <property type="evidence" value="ECO:0007669"/>
    <property type="project" value="InterPro"/>
</dbReference>
<sequence length="129" mass="15582">MEKDQKKLKNYKKLFIEFREIPDSFFDHIFDFGSLDDESEKLYLNEMIKQKFRNNWGFIQDEINESIELYKHLLSKSHQFAKLKSFDTKSSISLRDAARTLKIWEYLLNDDLTLNLFIDPEEFRAMEAI</sequence>
<dbReference type="EMBL" id="JAPDFW010000052">
    <property type="protein sequence ID" value="KAJ5078639.1"/>
    <property type="molecule type" value="Genomic_DNA"/>
</dbReference>
<gene>
    <name evidence="1" type="ORF">M0811_14823</name>
</gene>
<dbReference type="GO" id="GO:0004842">
    <property type="term" value="F:ubiquitin-protein transferase activity"/>
    <property type="evidence" value="ECO:0007669"/>
    <property type="project" value="InterPro"/>
</dbReference>
<evidence type="ECO:0000313" key="1">
    <source>
        <dbReference type="EMBL" id="KAJ5078639.1"/>
    </source>
</evidence>
<name>A0A9Q0RG00_ANAIG</name>
<comment type="caution">
    <text evidence="1">The sequence shown here is derived from an EMBL/GenBank/DDBJ whole genome shotgun (WGS) entry which is preliminary data.</text>
</comment>
<reference evidence="1" key="1">
    <citation type="submission" date="2022-10" db="EMBL/GenBank/DDBJ databases">
        <title>Novel sulphate-reducing endosymbionts in the free-living metamonad Anaeramoeba.</title>
        <authorList>
            <person name="Jerlstrom-Hultqvist J."/>
            <person name="Cepicka I."/>
            <person name="Gallot-Lavallee L."/>
            <person name="Salas-Leiva D."/>
            <person name="Curtis B.A."/>
            <person name="Zahonova K."/>
            <person name="Pipaliya S."/>
            <person name="Dacks J."/>
            <person name="Roger A.J."/>
        </authorList>
    </citation>
    <scope>NUCLEOTIDE SEQUENCE</scope>
    <source>
        <strain evidence="1">BMAN</strain>
    </source>
</reference>
<proteinExistence type="predicted"/>
<dbReference type="OrthoDB" id="2423195at2759"/>
<dbReference type="InterPro" id="IPR031248">
    <property type="entry name" value="RNF213"/>
</dbReference>